<dbReference type="AlphaFoldDB" id="A0A1F4Q0T6"/>
<dbReference type="InterPro" id="IPR052715">
    <property type="entry name" value="RAYT_transposase"/>
</dbReference>
<proteinExistence type="predicted"/>
<dbReference type="Pfam" id="PF01797">
    <property type="entry name" value="Y1_Tnp"/>
    <property type="match status" value="1"/>
</dbReference>
<dbReference type="PANTHER" id="PTHR36966">
    <property type="entry name" value="REP-ASSOCIATED TYROSINE TRANSPOSASE"/>
    <property type="match status" value="1"/>
</dbReference>
<dbReference type="GO" id="GO:0006313">
    <property type="term" value="P:DNA transposition"/>
    <property type="evidence" value="ECO:0007669"/>
    <property type="project" value="InterPro"/>
</dbReference>
<evidence type="ECO:0000313" key="2">
    <source>
        <dbReference type="EMBL" id="OGB89531.1"/>
    </source>
</evidence>
<organism evidence="2 3">
    <name type="scientific">candidate division WOR-1 bacterium RIFCSPHIGHO2_01_FULL_53_15</name>
    <dbReference type="NCBI Taxonomy" id="1802564"/>
    <lineage>
        <taxon>Bacteria</taxon>
        <taxon>Bacillati</taxon>
        <taxon>Saganbacteria</taxon>
    </lineage>
</organism>
<gene>
    <name evidence="2" type="ORF">A2625_01245</name>
</gene>
<comment type="caution">
    <text evidence="2">The sequence shown here is derived from an EMBL/GenBank/DDBJ whole genome shotgun (WGS) entry which is preliminary data.</text>
</comment>
<dbReference type="InterPro" id="IPR002686">
    <property type="entry name" value="Transposase_17"/>
</dbReference>
<evidence type="ECO:0000313" key="3">
    <source>
        <dbReference type="Proteomes" id="UP000178724"/>
    </source>
</evidence>
<feature type="domain" description="Transposase IS200-like" evidence="1">
    <location>
        <begin position="21"/>
        <end position="136"/>
    </location>
</feature>
<dbReference type="SUPFAM" id="SSF143422">
    <property type="entry name" value="Transposase IS200-like"/>
    <property type="match status" value="1"/>
</dbReference>
<dbReference type="GO" id="GO:0004803">
    <property type="term" value="F:transposase activity"/>
    <property type="evidence" value="ECO:0007669"/>
    <property type="project" value="InterPro"/>
</dbReference>
<dbReference type="Gene3D" id="3.30.70.1290">
    <property type="entry name" value="Transposase IS200-like"/>
    <property type="match status" value="1"/>
</dbReference>
<accession>A0A1F4Q0T6</accession>
<protein>
    <recommendedName>
        <fullName evidence="1">Transposase IS200-like domain-containing protein</fullName>
    </recommendedName>
</protein>
<reference evidence="2 3" key="1">
    <citation type="journal article" date="2016" name="Nat. Commun.">
        <title>Thousands of microbial genomes shed light on interconnected biogeochemical processes in an aquifer system.</title>
        <authorList>
            <person name="Anantharaman K."/>
            <person name="Brown C.T."/>
            <person name="Hug L.A."/>
            <person name="Sharon I."/>
            <person name="Castelle C.J."/>
            <person name="Probst A.J."/>
            <person name="Thomas B.C."/>
            <person name="Singh A."/>
            <person name="Wilkins M.J."/>
            <person name="Karaoz U."/>
            <person name="Brodie E.L."/>
            <person name="Williams K.H."/>
            <person name="Hubbard S.S."/>
            <person name="Banfield J.F."/>
        </authorList>
    </citation>
    <scope>NUCLEOTIDE SEQUENCE [LARGE SCALE GENOMIC DNA]</scope>
</reference>
<dbReference type="InterPro" id="IPR036515">
    <property type="entry name" value="Transposase_17_sf"/>
</dbReference>
<dbReference type="GO" id="GO:0043565">
    <property type="term" value="F:sequence-specific DNA binding"/>
    <property type="evidence" value="ECO:0007669"/>
    <property type="project" value="TreeGrafter"/>
</dbReference>
<sequence>MKKQDILPIRKAIRLEGHDYSALHAYFITISSFDRNQYFVKDDFNESIVRCIKEEAKRNDFLVYVYCLMPDHLHLLLSPPGDGASVSGFIGGLKSKTTRIAWNFSIHGKLWQGRFHDHILRKKEKMNVVGEYILNNPVRKGIADNWRKYKYCGIMNYWI</sequence>
<dbReference type="Proteomes" id="UP000178724">
    <property type="component" value="Unassembled WGS sequence"/>
</dbReference>
<evidence type="ECO:0000259" key="1">
    <source>
        <dbReference type="SMART" id="SM01321"/>
    </source>
</evidence>
<name>A0A1F4Q0T6_UNCSA</name>
<dbReference type="PANTHER" id="PTHR36966:SF1">
    <property type="entry name" value="REP-ASSOCIATED TYROSINE TRANSPOSASE"/>
    <property type="match status" value="1"/>
</dbReference>
<dbReference type="SMART" id="SM01321">
    <property type="entry name" value="Y1_Tnp"/>
    <property type="match status" value="1"/>
</dbReference>
<dbReference type="NCBIfam" id="NF047646">
    <property type="entry name" value="REP_Tyr_transpos"/>
    <property type="match status" value="1"/>
</dbReference>
<dbReference type="EMBL" id="METM01000023">
    <property type="protein sequence ID" value="OGB89531.1"/>
    <property type="molecule type" value="Genomic_DNA"/>
</dbReference>